<protein>
    <submittedName>
        <fullName evidence="3">Alpha/beta fold hydrolase</fullName>
    </submittedName>
</protein>
<feature type="region of interest" description="Disordered" evidence="1">
    <location>
        <begin position="272"/>
        <end position="293"/>
    </location>
</feature>
<sequence length="293" mass="32622">MEWTLGERFETPDGAVRWAVMGRGDPVVLVHGTPYSSFLWRDVAPALALTRRVFVFDHLGFGQSEQSEGQDLSLAAHARNFSRLLEHWELSRPSVVAHDIGGAVALRALLLEGASFRDLTLFDAVSGGQWERGLFQLILSQAEVFRQLPGYAHEALVASHLRHATHAGFRPGVLDTFLAPWRGAQGQAAFYRQYSQIRQVDTAAYEHLLGEISLPVRLIWGREDRILPPRYAEWLHERIPHAELHWIEDAGHLLQEDAPARLLAHLTAPLTTSASSGDPLKRGVGEEGRDEAG</sequence>
<dbReference type="PRINTS" id="PR00111">
    <property type="entry name" value="ABHYDROLASE"/>
</dbReference>
<feature type="domain" description="AB hydrolase-1" evidence="2">
    <location>
        <begin position="26"/>
        <end position="259"/>
    </location>
</feature>
<feature type="compositionally biased region" description="Basic and acidic residues" evidence="1">
    <location>
        <begin position="279"/>
        <end position="293"/>
    </location>
</feature>
<dbReference type="PANTHER" id="PTHR43689:SF8">
    <property type="entry name" value="ALPHA_BETA-HYDROLASES SUPERFAMILY PROTEIN"/>
    <property type="match status" value="1"/>
</dbReference>
<organism evidence="3 4">
    <name type="scientific">Nonomuraea insulae</name>
    <dbReference type="NCBI Taxonomy" id="1616787"/>
    <lineage>
        <taxon>Bacteria</taxon>
        <taxon>Bacillati</taxon>
        <taxon>Actinomycetota</taxon>
        <taxon>Actinomycetes</taxon>
        <taxon>Streptosporangiales</taxon>
        <taxon>Streptosporangiaceae</taxon>
        <taxon>Nonomuraea</taxon>
    </lineage>
</organism>
<evidence type="ECO:0000259" key="2">
    <source>
        <dbReference type="Pfam" id="PF00561"/>
    </source>
</evidence>
<dbReference type="PRINTS" id="PR00412">
    <property type="entry name" value="EPOXHYDRLASE"/>
</dbReference>
<evidence type="ECO:0000256" key="1">
    <source>
        <dbReference type="SAM" id="MobiDB-lite"/>
    </source>
</evidence>
<dbReference type="Gene3D" id="3.40.50.1820">
    <property type="entry name" value="alpha/beta hydrolase"/>
    <property type="match status" value="1"/>
</dbReference>
<dbReference type="InterPro" id="IPR029058">
    <property type="entry name" value="AB_hydrolase_fold"/>
</dbReference>
<evidence type="ECO:0000313" key="4">
    <source>
        <dbReference type="Proteomes" id="UP001596058"/>
    </source>
</evidence>
<evidence type="ECO:0000313" key="3">
    <source>
        <dbReference type="EMBL" id="MFC5828384.1"/>
    </source>
</evidence>
<name>A0ABW1CRL9_9ACTN</name>
<dbReference type="SUPFAM" id="SSF53474">
    <property type="entry name" value="alpha/beta-Hydrolases"/>
    <property type="match status" value="1"/>
</dbReference>
<proteinExistence type="predicted"/>
<dbReference type="Proteomes" id="UP001596058">
    <property type="component" value="Unassembled WGS sequence"/>
</dbReference>
<dbReference type="RefSeq" id="WP_379517888.1">
    <property type="nucleotide sequence ID" value="NZ_JBHSPA010000036.1"/>
</dbReference>
<dbReference type="InterPro" id="IPR000639">
    <property type="entry name" value="Epox_hydrolase-like"/>
</dbReference>
<dbReference type="PANTHER" id="PTHR43689">
    <property type="entry name" value="HYDROLASE"/>
    <property type="match status" value="1"/>
</dbReference>
<keyword evidence="4" id="KW-1185">Reference proteome</keyword>
<dbReference type="Pfam" id="PF00561">
    <property type="entry name" value="Abhydrolase_1"/>
    <property type="match status" value="1"/>
</dbReference>
<dbReference type="GO" id="GO:0016787">
    <property type="term" value="F:hydrolase activity"/>
    <property type="evidence" value="ECO:0007669"/>
    <property type="project" value="UniProtKB-KW"/>
</dbReference>
<reference evidence="4" key="1">
    <citation type="journal article" date="2019" name="Int. J. Syst. Evol. Microbiol.">
        <title>The Global Catalogue of Microorganisms (GCM) 10K type strain sequencing project: providing services to taxonomists for standard genome sequencing and annotation.</title>
        <authorList>
            <consortium name="The Broad Institute Genomics Platform"/>
            <consortium name="The Broad Institute Genome Sequencing Center for Infectious Disease"/>
            <person name="Wu L."/>
            <person name="Ma J."/>
        </authorList>
    </citation>
    <scope>NUCLEOTIDE SEQUENCE [LARGE SCALE GENOMIC DNA]</scope>
    <source>
        <strain evidence="4">CCUG 53903</strain>
    </source>
</reference>
<dbReference type="EMBL" id="JBHSPA010000036">
    <property type="protein sequence ID" value="MFC5828384.1"/>
    <property type="molecule type" value="Genomic_DNA"/>
</dbReference>
<gene>
    <name evidence="3" type="ORF">ACFPZ3_31325</name>
</gene>
<keyword evidence="3" id="KW-0378">Hydrolase</keyword>
<dbReference type="InterPro" id="IPR000073">
    <property type="entry name" value="AB_hydrolase_1"/>
</dbReference>
<accession>A0ABW1CRL9</accession>
<comment type="caution">
    <text evidence="3">The sequence shown here is derived from an EMBL/GenBank/DDBJ whole genome shotgun (WGS) entry which is preliminary data.</text>
</comment>